<evidence type="ECO:0000256" key="12">
    <source>
        <dbReference type="ARBA" id="ARBA00034617"/>
    </source>
</evidence>
<dbReference type="Pfam" id="PF00519">
    <property type="entry name" value="PPV_E1_C"/>
    <property type="match status" value="1"/>
</dbReference>
<comment type="PTM">
    <text evidence="15">Sumoylated.</text>
</comment>
<keyword evidence="9 15" id="KW-0067">ATP-binding</keyword>
<dbReference type="PROSITE" id="PS51206">
    <property type="entry name" value="SF3_HELICASE_1"/>
    <property type="match status" value="1"/>
</dbReference>
<dbReference type="InterPro" id="IPR001177">
    <property type="entry name" value="PPV_DNA_helicase_E1_C"/>
</dbReference>
<comment type="catalytic activity">
    <reaction evidence="13 15 16">
        <text>ATP + H2O = ADP + phosphate + H(+)</text>
        <dbReference type="Rhea" id="RHEA:13065"/>
        <dbReference type="ChEBI" id="CHEBI:15377"/>
        <dbReference type="ChEBI" id="CHEBI:15378"/>
        <dbReference type="ChEBI" id="CHEBI:30616"/>
        <dbReference type="ChEBI" id="CHEBI:43474"/>
        <dbReference type="ChEBI" id="CHEBI:456216"/>
        <dbReference type="EC" id="5.6.2.4"/>
    </reaction>
</comment>
<name>C3PU66_RHPV1</name>
<keyword evidence="15" id="KW-1017">Isopeptide bond</keyword>
<feature type="short sequence motif" description="Nuclear localization signal" evidence="15">
    <location>
        <begin position="83"/>
        <end position="85"/>
    </location>
</feature>
<evidence type="ECO:0000256" key="13">
    <source>
        <dbReference type="ARBA" id="ARBA00048988"/>
    </source>
</evidence>
<feature type="modified residue" description="Phosphoserine; by host" evidence="15">
    <location>
        <position position="89"/>
    </location>
</feature>
<comment type="function">
    <text evidence="16">ATP-dependent DNA helicase required for initiation of viral DNA replication. It forms a complex with the viral E2 protein. The E1-E2 complex binds to the replication origin which contains binding sites for both proteins.</text>
</comment>
<evidence type="ECO:0000256" key="5">
    <source>
        <dbReference type="ARBA" id="ARBA00022705"/>
    </source>
</evidence>
<keyword evidence="8 15" id="KW-0347">Helicase</keyword>
<evidence type="ECO:0000256" key="9">
    <source>
        <dbReference type="ARBA" id="ARBA00022840"/>
    </source>
</evidence>
<dbReference type="Pfam" id="PF00524">
    <property type="entry name" value="PPV_E1_N"/>
    <property type="match status" value="1"/>
</dbReference>
<dbReference type="GO" id="GO:0005524">
    <property type="term" value="F:ATP binding"/>
    <property type="evidence" value="ECO:0007669"/>
    <property type="project" value="UniProtKB-UniRule"/>
</dbReference>
<comment type="function">
    <text evidence="14 15">ATP-dependent DNA 3'-5' helicase required for initiation of viral DNA replication. It forms a complex with the viral E2 protein. The E1-E2 complex binds to the replication origin which contains binding sites for both proteins. During the initial step, a dimer of E1 interacts with a dimer of protein E2 leading to a complex that binds the viral origin of replication with high specificity. Then, a second dimer of E1 displaces the E2 dimer in an ATP-dependent manner to form the E1 tetramer. Following this, two E1 monomers are added to each half of the site, which results in the formation of two E1 trimers on the viral ori. Subsequently, two hexamers will be created. The double hexamer acts as a bi-directional helicase machinery and unwinds the viral DNA and then recruits the host DNA polymerase to start replication.</text>
</comment>
<evidence type="ECO:0000313" key="20">
    <source>
        <dbReference type="Proteomes" id="UP000099931"/>
    </source>
</evidence>
<dbReference type="GO" id="GO:0006260">
    <property type="term" value="P:DNA replication"/>
    <property type="evidence" value="ECO:0007669"/>
    <property type="project" value="UniProtKB-UniRule"/>
</dbReference>
<dbReference type="InterPro" id="IPR037102">
    <property type="entry name" value="Znf_lg_T-Ag_D1_dom_sf"/>
</dbReference>
<comment type="subcellular location">
    <subcellularLocation>
        <location evidence="1 15">Host nucleus</location>
    </subcellularLocation>
</comment>
<comment type="caution">
    <text evidence="15">Lacks conserved residue(s) required for the propagation of feature annotation.</text>
</comment>
<comment type="subunit">
    <text evidence="15">Can form hexamers. Interacts with E2 protein; this interaction increases E1 DNA binding specificity. Interacts with host DNA polymerase subunit POLA2. Interacts with host single stranded DNA-binding protein RPA1. Interacts with host TOP1; this interaction stimulates the enzymatic activity of TOP1.</text>
</comment>
<feature type="modified residue" description="Phosphoserine; by host" evidence="15">
    <location>
        <position position="107"/>
    </location>
</feature>
<evidence type="ECO:0000256" key="11">
    <source>
        <dbReference type="ARBA" id="ARBA00023235"/>
    </source>
</evidence>
<comment type="PTM">
    <text evidence="15">Phosphorylated.</text>
</comment>
<evidence type="ECO:0000256" key="4">
    <source>
        <dbReference type="ARBA" id="ARBA00022562"/>
    </source>
</evidence>
<accession>C3PU66</accession>
<keyword evidence="7 15" id="KW-0378">Hydrolase</keyword>
<evidence type="ECO:0000259" key="18">
    <source>
        <dbReference type="PROSITE" id="PS51206"/>
    </source>
</evidence>
<keyword evidence="6 15" id="KW-0547">Nucleotide-binding</keyword>
<feature type="region of interest" description="Disordered" evidence="17">
    <location>
        <begin position="140"/>
        <end position="178"/>
    </location>
</feature>
<dbReference type="InterPro" id="IPR046832">
    <property type="entry name" value="PPV_E1_DBD"/>
</dbReference>
<feature type="region of interest" description="DNA-binding region" evidence="15">
    <location>
        <begin position="174"/>
        <end position="340"/>
    </location>
</feature>
<protein>
    <recommendedName>
        <fullName evidence="15 16">Replication protein E1</fullName>
        <ecNumber evidence="15 16">5.6.2.4</ecNumber>
    </recommendedName>
    <alternativeName>
        <fullName evidence="15">ATP-dependent helicase E1</fullName>
    </alternativeName>
    <alternativeName>
        <fullName evidence="15">DNA 3'-5' helicase E1</fullName>
    </alternativeName>
</protein>
<dbReference type="EMBL" id="EF558838">
    <property type="protein sequence ID" value="ABX56058.1"/>
    <property type="molecule type" value="Genomic_DNA"/>
</dbReference>
<dbReference type="GO" id="GO:0043138">
    <property type="term" value="F:3'-5' DNA helicase activity"/>
    <property type="evidence" value="ECO:0007669"/>
    <property type="project" value="UniProtKB-UniRule"/>
</dbReference>
<feature type="domain" description="SF3 helicase" evidence="18">
    <location>
        <begin position="439"/>
        <end position="589"/>
    </location>
</feature>
<feature type="compositionally biased region" description="Basic and acidic residues" evidence="17">
    <location>
        <begin position="148"/>
        <end position="158"/>
    </location>
</feature>
<evidence type="ECO:0000256" key="7">
    <source>
        <dbReference type="ARBA" id="ARBA00022801"/>
    </source>
</evidence>
<dbReference type="InterPro" id="IPR016393">
    <property type="entry name" value="Rep_E1_papillomaV"/>
</dbReference>
<comment type="similarity">
    <text evidence="15 16">Belongs to the papillomaviridae E1 protein family.</text>
</comment>
<keyword evidence="5 15" id="KW-0235">DNA replication</keyword>
<dbReference type="SUPFAM" id="SSF55464">
    <property type="entry name" value="Origin of replication-binding domain, RBD-like"/>
    <property type="match status" value="1"/>
</dbReference>
<evidence type="ECO:0000256" key="2">
    <source>
        <dbReference type="ARBA" id="ARBA00022518"/>
    </source>
</evidence>
<dbReference type="GO" id="GO:0003677">
    <property type="term" value="F:DNA binding"/>
    <property type="evidence" value="ECO:0007669"/>
    <property type="project" value="UniProtKB-UniRule"/>
</dbReference>
<sequence>MDPEGTAGEGGCCGWFHVEAVIDKKTGDVVSEDEEEDLNDTGIDLVDFIDDSVCSLQAGEEPHGALFQAQEAQAHVEAVQALKRKFVGSPQVSPLQALGTCIDTDLSPRLGAITLERCSQGAKRRLFIADSGYGQTQVETEPAQVAGEHGDRGSREGGDSGGGSSESSGVGDSDSQGSGGSVTALLRCSNVRAMVLAKFKETYGVGFMELVRCFKSDKTSCSDWVVGAMGVHHSVAEGLKQLIQPHCLYAHMQMLTNTWGVFLLMLVRFKCSKNRQTVAKFLETVLNVPQQLMLIEPPKLRSTAAAIYWYRTGMSNVSETIGETPEWIARQTMLRHCLEDSVFDLSRMVQWAYDHDFVDDSVIAYEYAQLADYDSNAAAFLKSNQQAKYVKDCATMCRHYKRAEKNQMTMSQWIKRCCDRTEDGGDWKPIVQFLRYQGVEFISFLGALKNFLKGIPKKTCIVLFGPANTGKSYFGMSLMKFLEGTIISYVNSNSHFWLQPLENGKVAMLDDATPHCWNYMDNYMRNALDGNPISLDRKHRPLVQMKCPPMLITSNTNAGEDDRWPYLHSRLVVFTFPHPFPFDENGNPVYELNCKNWKSFFSRTWCKLDLQEDDETDNDGEPCRPFKCVPGENTRTI</sequence>
<evidence type="ECO:0000256" key="3">
    <source>
        <dbReference type="ARBA" id="ARBA00022553"/>
    </source>
</evidence>
<dbReference type="InterPro" id="IPR014000">
    <property type="entry name" value="PPV_DNA_helicase_E1_N"/>
</dbReference>
<dbReference type="SUPFAM" id="SSF52540">
    <property type="entry name" value="P-loop containing nucleoside triphosphate hydrolases"/>
    <property type="match status" value="1"/>
</dbReference>
<dbReference type="HAMAP" id="MF_04000">
    <property type="entry name" value="PPV_E1"/>
    <property type="match status" value="1"/>
</dbReference>
<evidence type="ECO:0000313" key="19">
    <source>
        <dbReference type="EMBL" id="ABX56058.1"/>
    </source>
</evidence>
<dbReference type="InterPro" id="IPR027417">
    <property type="entry name" value="P-loop_NTPase"/>
</dbReference>
<feature type="modified residue" description="Phosphoserine; by host" evidence="15">
    <location>
        <position position="93"/>
    </location>
</feature>
<keyword evidence="3 15" id="KW-0597">Phosphoprotein</keyword>
<dbReference type="InterPro" id="IPR014015">
    <property type="entry name" value="Helicase_SF3_DNA-vir"/>
</dbReference>
<dbReference type="Pfam" id="PF20450">
    <property type="entry name" value="PPV_E1_DBD"/>
    <property type="match status" value="1"/>
</dbReference>
<reference evidence="19 20" key="1">
    <citation type="journal article" date="2009" name="Virology">
        <title>Genomic diversity and interspecies host infection of alpha12 Macaca fascicularis papillomaviruses (MfPVs).</title>
        <authorList>
            <person name="Chen Z."/>
            <person name="van Doorslaer K."/>
            <person name="Desalle R."/>
            <person name="Wood C.E."/>
            <person name="Kaplan J.R."/>
            <person name="Wagner J.D."/>
            <person name="Burk R.D."/>
        </authorList>
    </citation>
    <scope>NUCLEOTIDE SEQUENCE [LARGE SCALE GENOMIC DNA]</scope>
    <source>
        <strain evidence="19">Mac18</strain>
    </source>
</reference>
<evidence type="ECO:0000256" key="8">
    <source>
        <dbReference type="ARBA" id="ARBA00022806"/>
    </source>
</evidence>
<comment type="catalytic activity">
    <reaction evidence="12 15">
        <text>Couples ATP hydrolysis with the unwinding of duplex DNA by translocating in the 3'-5' direction.</text>
        <dbReference type="EC" id="5.6.2.4"/>
    </reaction>
</comment>
<gene>
    <name evidence="15 19" type="primary">E1</name>
</gene>
<evidence type="ECO:0000256" key="6">
    <source>
        <dbReference type="ARBA" id="ARBA00022741"/>
    </source>
</evidence>
<dbReference type="GO" id="GO:0016887">
    <property type="term" value="F:ATP hydrolysis activity"/>
    <property type="evidence" value="ECO:0007669"/>
    <property type="project" value="RHEA"/>
</dbReference>
<dbReference type="Gene3D" id="3.40.50.300">
    <property type="entry name" value="P-loop containing nucleotide triphosphate hydrolases"/>
    <property type="match status" value="1"/>
</dbReference>
<evidence type="ECO:0000256" key="14">
    <source>
        <dbReference type="ARBA" id="ARBA00093297"/>
    </source>
</evidence>
<dbReference type="Proteomes" id="UP000099931">
    <property type="component" value="Segment"/>
</dbReference>
<evidence type="ECO:0000256" key="15">
    <source>
        <dbReference type="HAMAP-Rule" id="MF_04000"/>
    </source>
</evidence>
<organism evidence="19 20">
    <name type="scientific">Macaca fascicularis papillomavirus 7</name>
    <dbReference type="NCBI Taxonomy" id="471185"/>
    <lineage>
        <taxon>Viruses</taxon>
        <taxon>Monodnaviria</taxon>
        <taxon>Shotokuvirae</taxon>
        <taxon>Cossaviricota</taxon>
        <taxon>Papovaviricetes</taxon>
        <taxon>Zurhausenvirales</taxon>
        <taxon>Papillomaviridae</taxon>
        <taxon>Firstpapillomavirinae</taxon>
        <taxon>Alphapapillomavirus</taxon>
        <taxon>Rhesus papillomavirus type 1</taxon>
    </lineage>
</organism>
<dbReference type="Gene3D" id="1.10.10.510">
    <property type="entry name" value="Zinc finger, large T-antigen D1 domain"/>
    <property type="match status" value="1"/>
</dbReference>
<keyword evidence="15" id="KW-0832">Ubl conjugation</keyword>
<feature type="binding site" evidence="15">
    <location>
        <begin position="465"/>
        <end position="472"/>
    </location>
    <ligand>
        <name>ATP</name>
        <dbReference type="ChEBI" id="CHEBI:30616"/>
    </ligand>
</feature>
<evidence type="ECO:0000256" key="16">
    <source>
        <dbReference type="PIRNR" id="PIRNR003383"/>
    </source>
</evidence>
<proteinExistence type="inferred from homology"/>
<dbReference type="GO" id="GO:0042025">
    <property type="term" value="C:host cell nucleus"/>
    <property type="evidence" value="ECO:0007669"/>
    <property type="project" value="UniProtKB-SubCell"/>
</dbReference>
<feature type="short sequence motif" description="Nuclear export signal" evidence="15">
    <location>
        <begin position="106"/>
        <end position="115"/>
    </location>
</feature>
<keyword evidence="2 15" id="KW-0244">Early protein</keyword>
<dbReference type="EC" id="5.6.2.4" evidence="15 16"/>
<keyword evidence="4 15" id="KW-1048">Host nucleus</keyword>
<dbReference type="InterPro" id="IPR046935">
    <property type="entry name" value="PPV_E1_DBD_sf"/>
</dbReference>
<evidence type="ECO:0000256" key="17">
    <source>
        <dbReference type="SAM" id="MobiDB-lite"/>
    </source>
</evidence>
<feature type="compositionally biased region" description="Low complexity" evidence="17">
    <location>
        <begin position="165"/>
        <end position="176"/>
    </location>
</feature>
<evidence type="ECO:0000256" key="1">
    <source>
        <dbReference type="ARBA" id="ARBA00004147"/>
    </source>
</evidence>
<keyword evidence="10 15" id="KW-0238">DNA-binding</keyword>
<feature type="cross-link" description="Glycyl lysine isopeptide (Lys-Gly) (interchain with G-Cter in SUMO)" evidence="15">
    <location>
        <position position="546"/>
    </location>
</feature>
<dbReference type="PIRSF" id="PIRSF003383">
    <property type="entry name" value="Rep_E1_papillomaV"/>
    <property type="match status" value="1"/>
</dbReference>
<evidence type="ECO:0000256" key="10">
    <source>
        <dbReference type="ARBA" id="ARBA00023125"/>
    </source>
</evidence>
<dbReference type="Gene3D" id="3.40.1310.10">
    <property type="match status" value="1"/>
</dbReference>
<keyword evidence="11 15" id="KW-0413">Isomerase</keyword>